<dbReference type="RefSeq" id="XP_012896751.1">
    <property type="nucleotide sequence ID" value="XM_013041297.1"/>
</dbReference>
<reference evidence="1" key="1">
    <citation type="submission" date="2010-02" db="EMBL/GenBank/DDBJ databases">
        <title>Sequencing and annotation of the Blastocystis hominis genome.</title>
        <authorList>
            <person name="Wincker P."/>
        </authorList>
    </citation>
    <scope>NUCLEOTIDE SEQUENCE</scope>
    <source>
        <strain evidence="1">Singapore isolate B</strain>
    </source>
</reference>
<protein>
    <submittedName>
        <fullName evidence="1">Uncharacterized protein</fullName>
    </submittedName>
</protein>
<sequence length="156" mass="18244">MLQTMLEKKSDAFKDKIVAVSIPDDYSSEHEKILHAIFENTTIPVAKLLFVNNCVSVVYDVLSEILPKLDSKKDFVIADIGYNGCRLYYVEADRDTIEIKKRVFSDEISGSKLDELLFDYLKDKFGRELNEKEKCSLLMNIRKDRRQFSDNRTYWL</sequence>
<dbReference type="Gene3D" id="3.30.420.40">
    <property type="match status" value="2"/>
</dbReference>
<dbReference type="GeneID" id="24922620"/>
<keyword evidence="2" id="KW-1185">Reference proteome</keyword>
<dbReference type="InParanoid" id="D8M2Y0"/>
<dbReference type="AlphaFoldDB" id="D8M2Y0"/>
<organism evidence="1">
    <name type="scientific">Blastocystis hominis</name>
    <dbReference type="NCBI Taxonomy" id="12968"/>
    <lineage>
        <taxon>Eukaryota</taxon>
        <taxon>Sar</taxon>
        <taxon>Stramenopiles</taxon>
        <taxon>Bigyra</taxon>
        <taxon>Opalozoa</taxon>
        <taxon>Opalinata</taxon>
        <taxon>Blastocystidae</taxon>
        <taxon>Blastocystis</taxon>
    </lineage>
</organism>
<dbReference type="Proteomes" id="UP000008312">
    <property type="component" value="Unassembled WGS sequence"/>
</dbReference>
<accession>D8M2Y0</accession>
<name>D8M2Y0_BLAHO</name>
<dbReference type="Gene3D" id="3.90.640.10">
    <property type="entry name" value="Actin, Chain A, domain 4"/>
    <property type="match status" value="1"/>
</dbReference>
<evidence type="ECO:0000313" key="2">
    <source>
        <dbReference type="Proteomes" id="UP000008312"/>
    </source>
</evidence>
<dbReference type="EMBL" id="FN668650">
    <property type="protein sequence ID" value="CBK22703.2"/>
    <property type="molecule type" value="Genomic_DNA"/>
</dbReference>
<gene>
    <name evidence="1" type="ORF">GSBLH_T00006496001</name>
</gene>
<evidence type="ECO:0000313" key="1">
    <source>
        <dbReference type="EMBL" id="CBK22703.2"/>
    </source>
</evidence>
<proteinExistence type="predicted"/>